<feature type="compositionally biased region" description="Low complexity" evidence="6">
    <location>
        <begin position="416"/>
        <end position="430"/>
    </location>
</feature>
<keyword evidence="8" id="KW-0723">Serine/threonine-protein kinase</keyword>
<dbReference type="PANTHER" id="PTHR43289">
    <property type="entry name" value="MITOGEN-ACTIVATED PROTEIN KINASE KINASE KINASE 20-RELATED"/>
    <property type="match status" value="1"/>
</dbReference>
<gene>
    <name evidence="8" type="ORF">DGD08_17090</name>
</gene>
<dbReference type="PROSITE" id="PS51257">
    <property type="entry name" value="PROKAR_LIPOPROTEIN"/>
    <property type="match status" value="1"/>
</dbReference>
<dbReference type="CDD" id="cd14014">
    <property type="entry name" value="STKc_PknB_like"/>
    <property type="match status" value="1"/>
</dbReference>
<comment type="caution">
    <text evidence="8">The sequence shown here is derived from an EMBL/GenBank/DDBJ whole genome shotgun (WGS) entry which is preliminary data.</text>
</comment>
<feature type="domain" description="Protein kinase" evidence="7">
    <location>
        <begin position="136"/>
        <end position="399"/>
    </location>
</feature>
<keyword evidence="3 8" id="KW-0418">Kinase</keyword>
<evidence type="ECO:0000256" key="6">
    <source>
        <dbReference type="SAM" id="MobiDB-lite"/>
    </source>
</evidence>
<dbReference type="InterPro" id="IPR011009">
    <property type="entry name" value="Kinase-like_dom_sf"/>
</dbReference>
<dbReference type="GO" id="GO:0004674">
    <property type="term" value="F:protein serine/threonine kinase activity"/>
    <property type="evidence" value="ECO:0007669"/>
    <property type="project" value="UniProtKB-KW"/>
</dbReference>
<evidence type="ECO:0000313" key="9">
    <source>
        <dbReference type="Proteomes" id="UP000264071"/>
    </source>
</evidence>
<dbReference type="Gene3D" id="1.10.510.10">
    <property type="entry name" value="Transferase(Phosphotransferase) domain 1"/>
    <property type="match status" value="1"/>
</dbReference>
<dbReference type="Gene3D" id="3.30.200.20">
    <property type="entry name" value="Phosphorylase Kinase, domain 1"/>
    <property type="match status" value="1"/>
</dbReference>
<sequence length="449" mass="48435">MTRRPQTAAWPHRPQAPCCGTAAACHRWWQARRLLPEGLALHPVQQHPLARPRRDHRSDVVWRRHSPPAVPTPSPMSSRVLLPIGAPIDVKWSEQALSTCCGPVSSSEIQLAAIGGRRYVRPVAIETLVGTTLAGYTVRGKVGEGGTSTVFRAEHAQHGTVALKVLREKLQHDKTAVARFLREAQFGARVEHPNIVRTLDYGQSDADRYYLAIEWAAGEILDKYAEKAGPLPAPEVAGVLSQICSAVQAAHDVNIVHRDLKPENVMYDPATKQVKLLDFGIAADTDAAPDQRLTRAGFFVGTLMYVAPEALSGELVGPAADQYSLATIAYYLLSGTLPYTGKSPRELFSQLLTQPPVALNKARPNLTFPAAIESVVMKALSKQPADRYPSVKAFADAFTQAALNPSAPVAQSTRQAATPAVSPASAPAAEPSEDKSGLLGKVRGLFRRG</sequence>
<dbReference type="AlphaFoldDB" id="A0A3D4VCS0"/>
<dbReference type="Pfam" id="PF00069">
    <property type="entry name" value="Pkinase"/>
    <property type="match status" value="1"/>
</dbReference>
<protein>
    <submittedName>
        <fullName evidence="8">Serine/threonine protein kinase</fullName>
    </submittedName>
</protein>
<dbReference type="PROSITE" id="PS00107">
    <property type="entry name" value="PROTEIN_KINASE_ATP"/>
    <property type="match status" value="1"/>
</dbReference>
<keyword evidence="2 5" id="KW-0547">Nucleotide-binding</keyword>
<feature type="binding site" evidence="5">
    <location>
        <position position="164"/>
    </location>
    <ligand>
        <name>ATP</name>
        <dbReference type="ChEBI" id="CHEBI:30616"/>
    </ligand>
</feature>
<accession>A0A3D4VCS0</accession>
<name>A0A3D4VCS0_9BACT</name>
<proteinExistence type="predicted"/>
<keyword evidence="4 5" id="KW-0067">ATP-binding</keyword>
<keyword evidence="1" id="KW-0808">Transferase</keyword>
<dbReference type="InterPro" id="IPR008271">
    <property type="entry name" value="Ser/Thr_kinase_AS"/>
</dbReference>
<evidence type="ECO:0000256" key="4">
    <source>
        <dbReference type="ARBA" id="ARBA00022840"/>
    </source>
</evidence>
<dbReference type="EMBL" id="DPIY01000012">
    <property type="protein sequence ID" value="HCT58919.1"/>
    <property type="molecule type" value="Genomic_DNA"/>
</dbReference>
<evidence type="ECO:0000256" key="3">
    <source>
        <dbReference type="ARBA" id="ARBA00022777"/>
    </source>
</evidence>
<reference evidence="8 9" key="1">
    <citation type="journal article" date="2018" name="Nat. Biotechnol.">
        <title>A standardized bacterial taxonomy based on genome phylogeny substantially revises the tree of life.</title>
        <authorList>
            <person name="Parks D.H."/>
            <person name="Chuvochina M."/>
            <person name="Waite D.W."/>
            <person name="Rinke C."/>
            <person name="Skarshewski A."/>
            <person name="Chaumeil P.A."/>
            <person name="Hugenholtz P."/>
        </authorList>
    </citation>
    <scope>NUCLEOTIDE SEQUENCE [LARGE SCALE GENOMIC DNA]</scope>
    <source>
        <strain evidence="8">UBA8844</strain>
    </source>
</reference>
<dbReference type="InterPro" id="IPR000719">
    <property type="entry name" value="Prot_kinase_dom"/>
</dbReference>
<evidence type="ECO:0000256" key="2">
    <source>
        <dbReference type="ARBA" id="ARBA00022741"/>
    </source>
</evidence>
<evidence type="ECO:0000256" key="5">
    <source>
        <dbReference type="PROSITE-ProRule" id="PRU10141"/>
    </source>
</evidence>
<dbReference type="SUPFAM" id="SSF56112">
    <property type="entry name" value="Protein kinase-like (PK-like)"/>
    <property type="match status" value="1"/>
</dbReference>
<dbReference type="SMART" id="SM00220">
    <property type="entry name" value="S_TKc"/>
    <property type="match status" value="1"/>
</dbReference>
<dbReference type="Proteomes" id="UP000264071">
    <property type="component" value="Unassembled WGS sequence"/>
</dbReference>
<organism evidence="8 9">
    <name type="scientific">Gemmatimonas aurantiaca</name>
    <dbReference type="NCBI Taxonomy" id="173480"/>
    <lineage>
        <taxon>Bacteria</taxon>
        <taxon>Pseudomonadati</taxon>
        <taxon>Gemmatimonadota</taxon>
        <taxon>Gemmatimonadia</taxon>
        <taxon>Gemmatimonadales</taxon>
        <taxon>Gemmatimonadaceae</taxon>
        <taxon>Gemmatimonas</taxon>
    </lineage>
</organism>
<dbReference type="InterPro" id="IPR017441">
    <property type="entry name" value="Protein_kinase_ATP_BS"/>
</dbReference>
<evidence type="ECO:0000259" key="7">
    <source>
        <dbReference type="PROSITE" id="PS50011"/>
    </source>
</evidence>
<dbReference type="GO" id="GO:0005524">
    <property type="term" value="F:ATP binding"/>
    <property type="evidence" value="ECO:0007669"/>
    <property type="project" value="UniProtKB-UniRule"/>
</dbReference>
<dbReference type="PROSITE" id="PS00108">
    <property type="entry name" value="PROTEIN_KINASE_ST"/>
    <property type="match status" value="1"/>
</dbReference>
<feature type="region of interest" description="Disordered" evidence="6">
    <location>
        <begin position="406"/>
        <end position="449"/>
    </location>
</feature>
<evidence type="ECO:0000256" key="1">
    <source>
        <dbReference type="ARBA" id="ARBA00022679"/>
    </source>
</evidence>
<evidence type="ECO:0000313" key="8">
    <source>
        <dbReference type="EMBL" id="HCT58919.1"/>
    </source>
</evidence>
<dbReference type="PANTHER" id="PTHR43289:SF6">
    <property type="entry name" value="SERINE_THREONINE-PROTEIN KINASE NEKL-3"/>
    <property type="match status" value="1"/>
</dbReference>
<dbReference type="PROSITE" id="PS50011">
    <property type="entry name" value="PROTEIN_KINASE_DOM"/>
    <property type="match status" value="1"/>
</dbReference>